<dbReference type="InterPro" id="IPR029058">
    <property type="entry name" value="AB_hydrolase_fold"/>
</dbReference>
<name>A0A059E046_9PROT</name>
<dbReference type="InterPro" id="IPR000073">
    <property type="entry name" value="AB_hydrolase_1"/>
</dbReference>
<organism evidence="3 4">
    <name type="scientific">Hyphomonas atlantica</name>
    <dbReference type="NCBI Taxonomy" id="1280948"/>
    <lineage>
        <taxon>Bacteria</taxon>
        <taxon>Pseudomonadati</taxon>
        <taxon>Pseudomonadota</taxon>
        <taxon>Alphaproteobacteria</taxon>
        <taxon>Hyphomonadales</taxon>
        <taxon>Hyphomonadaceae</taxon>
        <taxon>Hyphomonas</taxon>
    </lineage>
</organism>
<dbReference type="Pfam" id="PF00561">
    <property type="entry name" value="Abhydrolase_1"/>
    <property type="match status" value="1"/>
</dbReference>
<dbReference type="InterPro" id="IPR000639">
    <property type="entry name" value="Epox_hydrolase-like"/>
</dbReference>
<accession>A0A059E046</accession>
<sequence length="322" mass="35756">MTPELRLIDTNGVRLRVALAGDGPLVILVHGFPESWYSWRHQIEALSIAGYRVAAPDVRGYGESDRPHAVEAYDMESLTGDIAGLVDALSPNDPAVVVGHDWGAPIAWNTARLHAGKFRAVAGLSVPYIPPGDVVFIDAARALFTDRGLFFYQIYFQDEGPPEAELEADPAETIRKFYYAISGDAPAGTWPIDKKHGDTLLHRLPEPDMPLPWLSEEDVAYYDAQFRKSGFRGPLNRYRNWHRDHAYLSAHPSSPIIAQPSLYIGGTEDLVLKMFPGDMIAAMKKALADLRGAELLDGCGHWTQQERPVEVSERLLSWLAEL</sequence>
<protein>
    <recommendedName>
        <fullName evidence="2">AB hydrolase-1 domain-containing protein</fullName>
    </recommendedName>
</protein>
<dbReference type="PANTHER" id="PTHR43329">
    <property type="entry name" value="EPOXIDE HYDROLASE"/>
    <property type="match status" value="1"/>
</dbReference>
<feature type="domain" description="AB hydrolase-1" evidence="2">
    <location>
        <begin position="24"/>
        <end position="307"/>
    </location>
</feature>
<comment type="caution">
    <text evidence="3">The sequence shown here is derived from an EMBL/GenBank/DDBJ whole genome shotgun (WGS) entry which is preliminary data.</text>
</comment>
<dbReference type="AlphaFoldDB" id="A0A059E046"/>
<evidence type="ECO:0000256" key="1">
    <source>
        <dbReference type="ARBA" id="ARBA00022801"/>
    </source>
</evidence>
<dbReference type="Gene3D" id="3.40.50.1820">
    <property type="entry name" value="alpha/beta hydrolase"/>
    <property type="match status" value="1"/>
</dbReference>
<dbReference type="SUPFAM" id="SSF53474">
    <property type="entry name" value="alpha/beta-Hydrolases"/>
    <property type="match status" value="1"/>
</dbReference>
<dbReference type="EMBL" id="AWFH01000023">
    <property type="protein sequence ID" value="KCZ60339.1"/>
    <property type="molecule type" value="Genomic_DNA"/>
</dbReference>
<evidence type="ECO:0000259" key="2">
    <source>
        <dbReference type="Pfam" id="PF00561"/>
    </source>
</evidence>
<proteinExistence type="predicted"/>
<dbReference type="OrthoDB" id="9804723at2"/>
<dbReference type="STRING" id="1280948.HY36_05000"/>
<keyword evidence="4" id="KW-1185">Reference proteome</keyword>
<dbReference type="PATRIC" id="fig|1280948.3.peg.2058"/>
<gene>
    <name evidence="3" type="ORF">HY36_05000</name>
</gene>
<evidence type="ECO:0000313" key="4">
    <source>
        <dbReference type="Proteomes" id="UP000024547"/>
    </source>
</evidence>
<evidence type="ECO:0000313" key="3">
    <source>
        <dbReference type="EMBL" id="KCZ60339.1"/>
    </source>
</evidence>
<dbReference type="GO" id="GO:0016787">
    <property type="term" value="F:hydrolase activity"/>
    <property type="evidence" value="ECO:0007669"/>
    <property type="project" value="UniProtKB-KW"/>
</dbReference>
<dbReference type="RefSeq" id="WP_035552093.1">
    <property type="nucleotide sequence ID" value="NZ_AWFH01000023.1"/>
</dbReference>
<dbReference type="eggNOG" id="COG0596">
    <property type="taxonomic scope" value="Bacteria"/>
</dbReference>
<reference evidence="3 4" key="1">
    <citation type="journal article" date="2014" name="Antonie Van Leeuwenhoek">
        <title>Hyphomonas beringensis sp. nov. and Hyphomonas chukchiensis sp. nov., isolated from surface seawater of the Bering Sea and Chukchi Sea.</title>
        <authorList>
            <person name="Li C."/>
            <person name="Lai Q."/>
            <person name="Li G."/>
            <person name="Dong C."/>
            <person name="Wang J."/>
            <person name="Liao Y."/>
            <person name="Shao Z."/>
        </authorList>
    </citation>
    <scope>NUCLEOTIDE SEQUENCE [LARGE SCALE GENOMIC DNA]</scope>
    <source>
        <strain evidence="3 4">22II1-22F38</strain>
    </source>
</reference>
<dbReference type="PRINTS" id="PR00412">
    <property type="entry name" value="EPOXHYDRLASE"/>
</dbReference>
<dbReference type="Proteomes" id="UP000024547">
    <property type="component" value="Unassembled WGS sequence"/>
</dbReference>
<keyword evidence="1" id="KW-0378">Hydrolase</keyword>